<evidence type="ECO:0000256" key="1">
    <source>
        <dbReference type="SAM" id="MobiDB-lite"/>
    </source>
</evidence>
<evidence type="ECO:0000313" key="2">
    <source>
        <dbReference type="EMBL" id="KAF0732895.1"/>
    </source>
</evidence>
<sequence>MMAGAARHVVVFGELSPEQRQKYTKFIIDNKVKFGRNQDGLYVATVALHSAKHANPNSSQEPIKPRTDDEQRQLEQDMPLSLKRYTKLYGLLESPIPMPSKNVQSEVHVARTIHDIYDARWDDFQRDASSPGSHKLFYPSFAHFVYHHFHTKFGLGKLVAQNAVDLLQSLHANKARLDHEIFSSFLDETYDDTVLEFYLFARFHVIVSRHQRGLVLVRLQFPVGFIDQRYTGRQNQVGTCSSLGV</sequence>
<dbReference type="VEuPathDB" id="FungiDB:AeMF1_001918"/>
<name>A0A6G0WZ54_9STRA</name>
<feature type="region of interest" description="Disordered" evidence="1">
    <location>
        <begin position="52"/>
        <end position="73"/>
    </location>
</feature>
<proteinExistence type="predicted"/>
<accession>A0A6G0WZ54</accession>
<dbReference type="Proteomes" id="UP000481153">
    <property type="component" value="Unassembled WGS sequence"/>
</dbReference>
<organism evidence="2 3">
    <name type="scientific">Aphanomyces euteiches</name>
    <dbReference type="NCBI Taxonomy" id="100861"/>
    <lineage>
        <taxon>Eukaryota</taxon>
        <taxon>Sar</taxon>
        <taxon>Stramenopiles</taxon>
        <taxon>Oomycota</taxon>
        <taxon>Saprolegniomycetes</taxon>
        <taxon>Saprolegniales</taxon>
        <taxon>Verrucalvaceae</taxon>
        <taxon>Aphanomyces</taxon>
    </lineage>
</organism>
<protein>
    <submittedName>
        <fullName evidence="2">Uncharacterized protein</fullName>
    </submittedName>
</protein>
<keyword evidence="3" id="KW-1185">Reference proteome</keyword>
<feature type="compositionally biased region" description="Basic and acidic residues" evidence="1">
    <location>
        <begin position="63"/>
        <end position="73"/>
    </location>
</feature>
<evidence type="ECO:0000313" key="3">
    <source>
        <dbReference type="Proteomes" id="UP000481153"/>
    </source>
</evidence>
<gene>
    <name evidence="2" type="ORF">Ae201684_010218</name>
</gene>
<comment type="caution">
    <text evidence="2">The sequence shown here is derived from an EMBL/GenBank/DDBJ whole genome shotgun (WGS) entry which is preliminary data.</text>
</comment>
<dbReference type="EMBL" id="VJMJ01000128">
    <property type="protein sequence ID" value="KAF0732895.1"/>
    <property type="molecule type" value="Genomic_DNA"/>
</dbReference>
<dbReference type="AlphaFoldDB" id="A0A6G0WZ54"/>
<reference evidence="2 3" key="1">
    <citation type="submission" date="2019-07" db="EMBL/GenBank/DDBJ databases">
        <title>Genomics analysis of Aphanomyces spp. identifies a new class of oomycete effector associated with host adaptation.</title>
        <authorList>
            <person name="Gaulin E."/>
        </authorList>
    </citation>
    <scope>NUCLEOTIDE SEQUENCE [LARGE SCALE GENOMIC DNA]</scope>
    <source>
        <strain evidence="2 3">ATCC 201684</strain>
    </source>
</reference>